<feature type="region of interest" description="Disordered" evidence="1">
    <location>
        <begin position="88"/>
        <end position="109"/>
    </location>
</feature>
<dbReference type="SUPFAM" id="SSF54695">
    <property type="entry name" value="POZ domain"/>
    <property type="match status" value="1"/>
</dbReference>
<dbReference type="Proteomes" id="UP001211907">
    <property type="component" value="Unassembled WGS sequence"/>
</dbReference>
<evidence type="ECO:0000313" key="3">
    <source>
        <dbReference type="EMBL" id="KAJ3124375.1"/>
    </source>
</evidence>
<comment type="caution">
    <text evidence="3">The sequence shown here is derived from an EMBL/GenBank/DDBJ whole genome shotgun (WGS) entry which is preliminary data.</text>
</comment>
<dbReference type="SMART" id="SM00584">
    <property type="entry name" value="TLDc"/>
    <property type="match status" value="1"/>
</dbReference>
<proteinExistence type="predicted"/>
<name>A0AAD5XDC6_9FUNG</name>
<feature type="compositionally biased region" description="Polar residues" evidence="1">
    <location>
        <begin position="88"/>
        <end position="97"/>
    </location>
</feature>
<evidence type="ECO:0000313" key="4">
    <source>
        <dbReference type="Proteomes" id="UP001211907"/>
    </source>
</evidence>
<reference evidence="3" key="1">
    <citation type="submission" date="2020-05" db="EMBL/GenBank/DDBJ databases">
        <title>Phylogenomic resolution of chytrid fungi.</title>
        <authorList>
            <person name="Stajich J.E."/>
            <person name="Amses K."/>
            <person name="Simmons R."/>
            <person name="Seto K."/>
            <person name="Myers J."/>
            <person name="Bonds A."/>
            <person name="Quandt C.A."/>
            <person name="Barry K."/>
            <person name="Liu P."/>
            <person name="Grigoriev I."/>
            <person name="Longcore J.E."/>
            <person name="James T.Y."/>
        </authorList>
    </citation>
    <scope>NUCLEOTIDE SEQUENCE</scope>
    <source>
        <strain evidence="3">JEL0513</strain>
    </source>
</reference>
<dbReference type="InterPro" id="IPR011333">
    <property type="entry name" value="SKP1/BTB/POZ_sf"/>
</dbReference>
<evidence type="ECO:0000256" key="1">
    <source>
        <dbReference type="SAM" id="MobiDB-lite"/>
    </source>
</evidence>
<accession>A0AAD5XDC6</accession>
<dbReference type="EMBL" id="JADGJH010000675">
    <property type="protein sequence ID" value="KAJ3124375.1"/>
    <property type="molecule type" value="Genomic_DNA"/>
</dbReference>
<dbReference type="InterPro" id="IPR006571">
    <property type="entry name" value="TLDc_dom"/>
</dbReference>
<protein>
    <recommendedName>
        <fullName evidence="2">TLDc domain-containing protein</fullName>
    </recommendedName>
</protein>
<dbReference type="AlphaFoldDB" id="A0AAD5XDC6"/>
<feature type="domain" description="TLDc" evidence="2">
    <location>
        <begin position="382"/>
        <end position="521"/>
    </location>
</feature>
<gene>
    <name evidence="3" type="ORF">HK100_011254</name>
</gene>
<keyword evidence="4" id="KW-1185">Reference proteome</keyword>
<evidence type="ECO:0000259" key="2">
    <source>
        <dbReference type="SMART" id="SM00584"/>
    </source>
</evidence>
<sequence length="549" mass="60434">MRIGGTIDVLAGLHAMRKDRNFVDVELIAGGGIGDESAMEETIGGIELGHAVVLGTNCEFYRNALSPLALARERAVSGQTLVEQCQTPALSGSSNSDCADEPGRYEHEQEWPGDTALPLLISSDAVQIPTDLNQNPDDAKRRFVITHPDVQIETLSLALDYIYSGIVDVPESQLMKLAVFADQILLPNLALECLVALIDNSLSPKTALDFYLWCDKLTVSFDTLPFKARALFILKDSMLECLQAAYNRFATLSLIDISAILAFINFSPLDRWTLLVAWAKARQGIFDLSLQSGIPNDFDCKIGRKDIDPLIGIVGVFQMSPEEYEEFVKPFLPTIAENFHPALEFHFKSVVPAAIVPWGVKAPPSLILNDVSFEFLIDELKNHITSELIADAHPTRSRGKGINLLHRGSIENFSDDAFHVACDGCRNTLVLVKLSNGQIVGGFSDSKWDSKDGWISSLQAFIFSLSFDNNATIFKKFECRKPEMAIYGALNCSACFGDELEIAGSICRSRIIDAESVYKPEDGTFQNLFEGSTPISVDGQQICDLDEFE</sequence>
<dbReference type="Pfam" id="PF07534">
    <property type="entry name" value="TLD"/>
    <property type="match status" value="1"/>
</dbReference>
<dbReference type="Gene3D" id="3.30.710.10">
    <property type="entry name" value="Potassium Channel Kv1.1, Chain A"/>
    <property type="match status" value="1"/>
</dbReference>
<feature type="non-terminal residue" evidence="3">
    <location>
        <position position="549"/>
    </location>
</feature>
<organism evidence="3 4">
    <name type="scientific">Physocladia obscura</name>
    <dbReference type="NCBI Taxonomy" id="109957"/>
    <lineage>
        <taxon>Eukaryota</taxon>
        <taxon>Fungi</taxon>
        <taxon>Fungi incertae sedis</taxon>
        <taxon>Chytridiomycota</taxon>
        <taxon>Chytridiomycota incertae sedis</taxon>
        <taxon>Chytridiomycetes</taxon>
        <taxon>Chytridiales</taxon>
        <taxon>Chytriomycetaceae</taxon>
        <taxon>Physocladia</taxon>
    </lineage>
</organism>